<feature type="short sequence motif" description="Histidine triad motif" evidence="1">
    <location>
        <begin position="91"/>
        <end position="95"/>
    </location>
</feature>
<dbReference type="AlphaFoldDB" id="A0A8J6Q669"/>
<dbReference type="SUPFAM" id="SSF54197">
    <property type="entry name" value="HIT-like"/>
    <property type="match status" value="1"/>
</dbReference>
<evidence type="ECO:0000256" key="1">
    <source>
        <dbReference type="PROSITE-ProRule" id="PRU00464"/>
    </source>
</evidence>
<dbReference type="Pfam" id="PF01230">
    <property type="entry name" value="HIT"/>
    <property type="match status" value="1"/>
</dbReference>
<sequence length="121" mass="13712">MKDFLNIDNSIKLYSDDLFFIIEDKYPVSPGHLLIISSSLVETFFDLTSDEKLQLLNVIEIAKEIIDKKHSPDGYNIGMNCGKASGQTIFHFHCHLIPRYNGDLKIPDGGVRGVIPDKRVY</sequence>
<keyword evidence="4" id="KW-1185">Reference proteome</keyword>
<dbReference type="PANTHER" id="PTHR42997">
    <property type="entry name" value="HIT FAMILY HYDROLASE"/>
    <property type="match status" value="1"/>
</dbReference>
<dbReference type="GO" id="GO:0003824">
    <property type="term" value="F:catalytic activity"/>
    <property type="evidence" value="ECO:0007669"/>
    <property type="project" value="InterPro"/>
</dbReference>
<accession>A0A8J6Q669</accession>
<reference evidence="3" key="1">
    <citation type="journal article" date="2013" name="Int. J. Syst. Evol. Microbiol.">
        <title>Aestuariibaculum suncheonense gen. nov., sp. nov., a marine bacterium of the family Flavobacteriaceae isolated from a tidal flat and emended descriptions of the genera Gaetbulibacter and Tamlana.</title>
        <authorList>
            <person name="Jeong S.H."/>
            <person name="Park M.S."/>
            <person name="Jin H.M."/>
            <person name="Lee K."/>
            <person name="Park W."/>
            <person name="Jeon C.O."/>
        </authorList>
    </citation>
    <scope>NUCLEOTIDE SEQUENCE</scope>
    <source>
        <strain evidence="3">SC17</strain>
    </source>
</reference>
<feature type="domain" description="HIT" evidence="2">
    <location>
        <begin position="1"/>
        <end position="106"/>
    </location>
</feature>
<dbReference type="InterPro" id="IPR036265">
    <property type="entry name" value="HIT-like_sf"/>
</dbReference>
<dbReference type="PROSITE" id="PS51084">
    <property type="entry name" value="HIT_2"/>
    <property type="match status" value="1"/>
</dbReference>
<dbReference type="InterPro" id="IPR011146">
    <property type="entry name" value="HIT-like"/>
</dbReference>
<reference evidence="3" key="2">
    <citation type="submission" date="2020-09" db="EMBL/GenBank/DDBJ databases">
        <authorList>
            <person name="Wu Z."/>
        </authorList>
    </citation>
    <scope>NUCLEOTIDE SEQUENCE</scope>
    <source>
        <strain evidence="3">SC17</strain>
    </source>
</reference>
<proteinExistence type="predicted"/>
<comment type="caution">
    <text evidence="3">The sequence shown here is derived from an EMBL/GenBank/DDBJ whole genome shotgun (WGS) entry which is preliminary data.</text>
</comment>
<dbReference type="InterPro" id="IPR052908">
    <property type="entry name" value="AP-4-A_phosphorylase"/>
</dbReference>
<dbReference type="Proteomes" id="UP000602057">
    <property type="component" value="Unassembled WGS sequence"/>
</dbReference>
<evidence type="ECO:0000313" key="4">
    <source>
        <dbReference type="Proteomes" id="UP000602057"/>
    </source>
</evidence>
<dbReference type="Gene3D" id="3.30.428.10">
    <property type="entry name" value="HIT-like"/>
    <property type="match status" value="1"/>
</dbReference>
<dbReference type="RefSeq" id="WP_188214946.1">
    <property type="nucleotide sequence ID" value="NZ_BAABGH010000004.1"/>
</dbReference>
<organism evidence="3 4">
    <name type="scientific">Aestuariibaculum suncheonense</name>
    <dbReference type="NCBI Taxonomy" id="1028745"/>
    <lineage>
        <taxon>Bacteria</taxon>
        <taxon>Pseudomonadati</taxon>
        <taxon>Bacteroidota</taxon>
        <taxon>Flavobacteriia</taxon>
        <taxon>Flavobacteriales</taxon>
        <taxon>Flavobacteriaceae</taxon>
    </lineage>
</organism>
<name>A0A8J6Q669_9FLAO</name>
<dbReference type="EMBL" id="JACVXC010000001">
    <property type="protein sequence ID" value="MBD0834475.1"/>
    <property type="molecule type" value="Genomic_DNA"/>
</dbReference>
<dbReference type="PANTHER" id="PTHR42997:SF1">
    <property type="entry name" value="AP-4-A PHOSPHORYLASE"/>
    <property type="match status" value="1"/>
</dbReference>
<evidence type="ECO:0000313" key="3">
    <source>
        <dbReference type="EMBL" id="MBD0834475.1"/>
    </source>
</evidence>
<evidence type="ECO:0000259" key="2">
    <source>
        <dbReference type="PROSITE" id="PS51084"/>
    </source>
</evidence>
<protein>
    <submittedName>
        <fullName evidence="3">HIT family protein</fullName>
    </submittedName>
</protein>
<gene>
    <name evidence="3" type="ORF">ICJ84_03380</name>
</gene>